<sequence>MKKVKQTEKDELRAEYKRSDFPVPLVRGKYVSRLRKSSNVIILKPEVAEAFPNEEAVNTALLSLIKLAQKTTRLTKRSTGRVKKLHAG</sequence>
<evidence type="ECO:0000313" key="3">
    <source>
        <dbReference type="EMBL" id="SOH05671.1"/>
    </source>
</evidence>
<reference evidence="2 5" key="5">
    <citation type="submission" date="2020-02" db="EMBL/GenBank/DDBJ databases">
        <title>Newly sequenced genome of strain CSTR1 showed variability in Candidatus Kuenenia stuttgartiensis genomes.</title>
        <authorList>
            <person name="Ding C."/>
            <person name="Adrian L."/>
        </authorList>
    </citation>
    <scope>NUCLEOTIDE SEQUENCE [LARGE SCALE GENOMIC DNA]</scope>
    <source>
        <strain evidence="2 5">CSTR1</strain>
    </source>
</reference>
<dbReference type="EMBL" id="CT573074">
    <property type="protein sequence ID" value="CAJ70933.1"/>
    <property type="molecule type" value="Genomic_DNA"/>
</dbReference>
<proteinExistence type="predicted"/>
<dbReference type="Proteomes" id="UP000221734">
    <property type="component" value="Chromosome Kuenenia_stuttgartiensis_MBR1"/>
</dbReference>
<evidence type="ECO:0000313" key="5">
    <source>
        <dbReference type="Proteomes" id="UP000501926"/>
    </source>
</evidence>
<accession>Q1PUM5</accession>
<reference evidence="1" key="2">
    <citation type="submission" date="2006-01" db="EMBL/GenBank/DDBJ databases">
        <authorList>
            <person name="Genoscope"/>
        </authorList>
    </citation>
    <scope>NUCLEOTIDE SEQUENCE</scope>
</reference>
<reference evidence="3" key="3">
    <citation type="submission" date="2017-10" db="EMBL/GenBank/DDBJ databases">
        <authorList>
            <person name="Banno H."/>
            <person name="Chua N.-H."/>
        </authorList>
    </citation>
    <scope>NUCLEOTIDE SEQUENCE [LARGE SCALE GENOMIC DNA]</scope>
    <source>
        <strain evidence="3">Kuenenia_mbr1_ru-nijmegen</strain>
    </source>
</reference>
<organism evidence="1">
    <name type="scientific">Kuenenia stuttgartiensis</name>
    <dbReference type="NCBI Taxonomy" id="174633"/>
    <lineage>
        <taxon>Bacteria</taxon>
        <taxon>Pseudomonadati</taxon>
        <taxon>Planctomycetota</taxon>
        <taxon>Candidatus Brocadiia</taxon>
        <taxon>Candidatus Brocadiales</taxon>
        <taxon>Candidatus Brocadiaceae</taxon>
        <taxon>Candidatus Kuenenia</taxon>
    </lineage>
</organism>
<reference evidence="4" key="4">
    <citation type="submission" date="2017-10" db="EMBL/GenBank/DDBJ databases">
        <authorList>
            <person name="Frank J."/>
        </authorList>
    </citation>
    <scope>NUCLEOTIDE SEQUENCE [LARGE SCALE GENOMIC DNA]</scope>
</reference>
<reference evidence="1" key="1">
    <citation type="journal article" date="2006" name="Nature">
        <title>Deciphering the evolution and metabolism of an anammox bacterium from a community genome.</title>
        <authorList>
            <person name="Strous M."/>
            <person name="Pelletier E."/>
            <person name="Mangenot S."/>
            <person name="Rattei T."/>
            <person name="Lehner A."/>
            <person name="Taylor M.W."/>
            <person name="Horn M."/>
            <person name="Daims H."/>
            <person name="Bartol-Mavel D."/>
            <person name="Wincker P."/>
            <person name="Barbe V."/>
            <person name="Fonknechten N."/>
            <person name="Vallenet D."/>
            <person name="Segurens B."/>
            <person name="Schenowitz-Truong C."/>
            <person name="Medigue C."/>
            <person name="Collingro A."/>
            <person name="Snel B."/>
            <person name="Dutilh B.E."/>
            <person name="OpDenCamp H.J.M."/>
            <person name="vanDerDrift C."/>
            <person name="Cirpus I."/>
            <person name="vanDePas-Schoonen K.T."/>
            <person name="Harhangi H.R."/>
            <person name="vanNiftrik L."/>
            <person name="Schmid M."/>
            <person name="Keltjens J."/>
            <person name="vanDeVossenberg J."/>
            <person name="Kartal B."/>
            <person name="Meier H."/>
            <person name="Frishman D."/>
            <person name="Huynen M.A."/>
            <person name="Mewes H."/>
            <person name="Weissenbach J."/>
            <person name="Jetten M.S.M."/>
            <person name="Wagner M."/>
            <person name="LePaslier D."/>
        </authorList>
    </citation>
    <scope>NUCLEOTIDE SEQUENCE</scope>
</reference>
<dbReference type="EMBL" id="LT934425">
    <property type="protein sequence ID" value="SOH05671.1"/>
    <property type="molecule type" value="Genomic_DNA"/>
</dbReference>
<dbReference type="EMBL" id="CP049055">
    <property type="protein sequence ID" value="QII13291.1"/>
    <property type="molecule type" value="Genomic_DNA"/>
</dbReference>
<name>Q1PUM5_KUEST</name>
<dbReference type="KEGG" id="kst:KSMBR1_3194"/>
<dbReference type="Proteomes" id="UP000501926">
    <property type="component" value="Chromosome"/>
</dbReference>
<dbReference type="AlphaFoldDB" id="Q1PUM5"/>
<protein>
    <submittedName>
        <fullName evidence="1">Uncharacterized protein</fullName>
    </submittedName>
</protein>
<evidence type="ECO:0000313" key="4">
    <source>
        <dbReference type="Proteomes" id="UP000221734"/>
    </source>
</evidence>
<evidence type="ECO:0000313" key="2">
    <source>
        <dbReference type="EMBL" id="QII13291.1"/>
    </source>
</evidence>
<evidence type="ECO:0000313" key="1">
    <source>
        <dbReference type="EMBL" id="CAJ70933.1"/>
    </source>
</evidence>
<gene>
    <name evidence="2" type="ORF">KsCSTR_39120</name>
    <name evidence="3" type="ORF">KSMBR1_3194</name>
    <name evidence="1" type="ORF">kustb0188</name>
</gene>
<keyword evidence="4" id="KW-1185">Reference proteome</keyword>
<dbReference type="OrthoDB" id="532567at2"/>
<dbReference type="RefSeq" id="WP_099326218.1">
    <property type="nucleotide sequence ID" value="NZ_CP049055.1"/>
</dbReference>